<dbReference type="InterPro" id="IPR013783">
    <property type="entry name" value="Ig-like_fold"/>
</dbReference>
<feature type="transmembrane region" description="Helical" evidence="9">
    <location>
        <begin position="386"/>
        <end position="410"/>
    </location>
</feature>
<keyword evidence="7" id="KW-0675">Receptor</keyword>
<evidence type="ECO:0000256" key="9">
    <source>
        <dbReference type="SAM" id="Phobius"/>
    </source>
</evidence>
<evidence type="ECO:0000259" key="11">
    <source>
        <dbReference type="Pfam" id="PF21605"/>
    </source>
</evidence>
<evidence type="ECO:0000313" key="12">
    <source>
        <dbReference type="Ensembl" id="ENSLLEP00000013872.1"/>
    </source>
</evidence>
<comment type="subcellular location">
    <subcellularLocation>
        <location evidence="1">Membrane</location>
        <topology evidence="1">Single-pass type I membrane protein</topology>
    </subcellularLocation>
</comment>
<name>A0A8C5MGT0_9ANUR</name>
<keyword evidence="13" id="KW-1185">Reference proteome</keyword>
<reference evidence="12" key="1">
    <citation type="submission" date="2025-08" db="UniProtKB">
        <authorList>
            <consortium name="Ensembl"/>
        </authorList>
    </citation>
    <scope>IDENTIFICATION</scope>
</reference>
<dbReference type="AlphaFoldDB" id="A0A8C5MGT0"/>
<keyword evidence="5 9" id="KW-1133">Transmembrane helix</keyword>
<evidence type="ECO:0000256" key="2">
    <source>
        <dbReference type="ARBA" id="ARBA00008159"/>
    </source>
</evidence>
<dbReference type="InterPro" id="IPR015321">
    <property type="entry name" value="TypeI_recpt_CBD"/>
</dbReference>
<organism evidence="12 13">
    <name type="scientific">Leptobrachium leishanense</name>
    <name type="common">Leishan spiny toad</name>
    <dbReference type="NCBI Taxonomy" id="445787"/>
    <lineage>
        <taxon>Eukaryota</taxon>
        <taxon>Metazoa</taxon>
        <taxon>Chordata</taxon>
        <taxon>Craniata</taxon>
        <taxon>Vertebrata</taxon>
        <taxon>Euteleostomi</taxon>
        <taxon>Amphibia</taxon>
        <taxon>Batrachia</taxon>
        <taxon>Anura</taxon>
        <taxon>Pelobatoidea</taxon>
        <taxon>Megophryidae</taxon>
        <taxon>Leptobrachium</taxon>
    </lineage>
</organism>
<dbReference type="PANTHER" id="PTHR23037:SF45">
    <property type="entry name" value="INTERLEUKIN 13 RECEPTOR SUBUNIT ALPHA 2"/>
    <property type="match status" value="1"/>
</dbReference>
<accession>A0A8C5MGT0</accession>
<evidence type="ECO:0000256" key="7">
    <source>
        <dbReference type="ARBA" id="ARBA00023170"/>
    </source>
</evidence>
<evidence type="ECO:0000256" key="6">
    <source>
        <dbReference type="ARBA" id="ARBA00023136"/>
    </source>
</evidence>
<dbReference type="Ensembl" id="ENSLLET00000014412.1">
    <property type="protein sequence ID" value="ENSLLEP00000013872.1"/>
    <property type="gene ID" value="ENSLLEG00000008790.1"/>
</dbReference>
<dbReference type="GO" id="GO:0004896">
    <property type="term" value="F:cytokine receptor activity"/>
    <property type="evidence" value="ECO:0007669"/>
    <property type="project" value="TreeGrafter"/>
</dbReference>
<dbReference type="SUPFAM" id="SSF49265">
    <property type="entry name" value="Fibronectin type III"/>
    <property type="match status" value="3"/>
</dbReference>
<evidence type="ECO:0000256" key="5">
    <source>
        <dbReference type="ARBA" id="ARBA00022989"/>
    </source>
</evidence>
<evidence type="ECO:0000256" key="3">
    <source>
        <dbReference type="ARBA" id="ARBA00022692"/>
    </source>
</evidence>
<keyword evidence="4" id="KW-0732">Signal</keyword>
<evidence type="ECO:0000313" key="13">
    <source>
        <dbReference type="Proteomes" id="UP000694569"/>
    </source>
</evidence>
<dbReference type="CDD" id="cd00063">
    <property type="entry name" value="FN3"/>
    <property type="match status" value="1"/>
</dbReference>
<dbReference type="PANTHER" id="PTHR23037">
    <property type="entry name" value="CYTOKINE RECEPTOR"/>
    <property type="match status" value="1"/>
</dbReference>
<sequence length="438" mass="50472">MGGTVPGNGEKQVLGSIWRQESDCRQSLLQNLITPLKNMHQSTWIPARGIINHVGVQWMSRLLIYTFICNRFMTAAQKIKVDPPSSLQIDDTGYLGTLVIHWKPPATIDLYSQCKVQYELHFPDTGDNLWRAIRTRQLEHRASFNLNKDITVKIRTYLRGACVNDTAEWSEWIEATYSDPLKGSPDSQIEDFQCVYHAWEILNCSWKYIPAVNYEFQYWYEGLAEKKSCDTYRTSDGMQVGCDFERNELGRHIEFFVHVTGTLALNPIRSSYFILNLQDIVKPAAPEEVAISVSTTDEMILEWQTPKGRVPIQCLIYEIESKDDYGVWKITKERESRVSIIKSNSSHIFCTRVRAKVNMICANNGFWSEWSPQTCWKEPPTKYSSVLLYCVIGSLILVMFLCAIAVLVVIKTKRHWSKKLQNQAKVLVYEMEAANMLH</sequence>
<gene>
    <name evidence="12" type="primary">IL13RA2</name>
</gene>
<feature type="domain" description="Cytokine receptor-like factor 2-like D2" evidence="11">
    <location>
        <begin position="283"/>
        <end position="378"/>
    </location>
</feature>
<dbReference type="InterPro" id="IPR048648">
    <property type="entry name" value="CRLF2-like_D2"/>
</dbReference>
<keyword evidence="3 9" id="KW-0812">Transmembrane</keyword>
<comment type="similarity">
    <text evidence="2">Belongs to the type I cytokine receptor family. Type 5 subfamily.</text>
</comment>
<dbReference type="Proteomes" id="UP000694569">
    <property type="component" value="Unplaced"/>
</dbReference>
<protein>
    <submittedName>
        <fullName evidence="12">Interleukin 13 receptor subunit alpha 2</fullName>
    </submittedName>
</protein>
<feature type="domain" description="Type I cytokine receptor cytokine-binding" evidence="10">
    <location>
        <begin position="191"/>
        <end position="280"/>
    </location>
</feature>
<dbReference type="OrthoDB" id="9826641at2759"/>
<dbReference type="Pfam" id="PF21605">
    <property type="entry name" value="CRLF2-like_D2"/>
    <property type="match status" value="1"/>
</dbReference>
<dbReference type="GO" id="GO:0009897">
    <property type="term" value="C:external side of plasma membrane"/>
    <property type="evidence" value="ECO:0007669"/>
    <property type="project" value="TreeGrafter"/>
</dbReference>
<keyword evidence="8" id="KW-0325">Glycoprotein</keyword>
<evidence type="ECO:0000256" key="4">
    <source>
        <dbReference type="ARBA" id="ARBA00022729"/>
    </source>
</evidence>
<evidence type="ECO:0000259" key="10">
    <source>
        <dbReference type="Pfam" id="PF09240"/>
    </source>
</evidence>
<keyword evidence="6 9" id="KW-0472">Membrane</keyword>
<reference evidence="12" key="2">
    <citation type="submission" date="2025-09" db="UniProtKB">
        <authorList>
            <consortium name="Ensembl"/>
        </authorList>
    </citation>
    <scope>IDENTIFICATION</scope>
</reference>
<dbReference type="InterPro" id="IPR036116">
    <property type="entry name" value="FN3_sf"/>
</dbReference>
<dbReference type="Gene3D" id="2.60.40.10">
    <property type="entry name" value="Immunoglobulins"/>
    <property type="match status" value="3"/>
</dbReference>
<dbReference type="Pfam" id="PF09240">
    <property type="entry name" value="IL6Ra-bind"/>
    <property type="match status" value="1"/>
</dbReference>
<evidence type="ECO:0000256" key="1">
    <source>
        <dbReference type="ARBA" id="ARBA00004479"/>
    </source>
</evidence>
<dbReference type="InterPro" id="IPR003961">
    <property type="entry name" value="FN3_dom"/>
</dbReference>
<evidence type="ECO:0000256" key="8">
    <source>
        <dbReference type="ARBA" id="ARBA00023180"/>
    </source>
</evidence>
<dbReference type="GeneTree" id="ENSGT00940000159971"/>
<proteinExistence type="inferred from homology"/>